<sequence length="118" mass="14149">MRDQERTLNQDVERCINVLQDYLDTASAKAISVFTNKTGENEDWLEEIRVKYRIKSDDELQTIKTLKQKRMDQLEALEGKVDYYEKLCDELEEFQDEMEVKAKLEQSRRSRFDSMSRK</sequence>
<name>A0A1Q3AFH0_ZYGRO</name>
<evidence type="ECO:0000256" key="2">
    <source>
        <dbReference type="ARBA" id="ARBA00004177"/>
    </source>
</evidence>
<feature type="coiled-coil region" evidence="9">
    <location>
        <begin position="74"/>
        <end position="104"/>
    </location>
</feature>
<comment type="caution">
    <text evidence="10">The sequence shown here is derived from an EMBL/GenBank/DDBJ whole genome shotgun (WGS) entry which is preliminary data.</text>
</comment>
<dbReference type="OrthoDB" id="4059150at2759"/>
<dbReference type="Pfam" id="PF17324">
    <property type="entry name" value="BLI1"/>
    <property type="match status" value="1"/>
</dbReference>
<organism evidence="10 11">
    <name type="scientific">Zygosaccharomyces rouxii</name>
    <dbReference type="NCBI Taxonomy" id="4956"/>
    <lineage>
        <taxon>Eukaryota</taxon>
        <taxon>Fungi</taxon>
        <taxon>Dikarya</taxon>
        <taxon>Ascomycota</taxon>
        <taxon>Saccharomycotina</taxon>
        <taxon>Saccharomycetes</taxon>
        <taxon>Saccharomycetales</taxon>
        <taxon>Saccharomycetaceae</taxon>
        <taxon>Zygosaccharomyces</taxon>
    </lineage>
</organism>
<evidence type="ECO:0000256" key="5">
    <source>
        <dbReference type="ARBA" id="ARBA00022448"/>
    </source>
</evidence>
<evidence type="ECO:0000256" key="4">
    <source>
        <dbReference type="ARBA" id="ARBA00015596"/>
    </source>
</evidence>
<dbReference type="AlphaFoldDB" id="A0A1Q3AFH0"/>
<evidence type="ECO:0000256" key="9">
    <source>
        <dbReference type="SAM" id="Coils"/>
    </source>
</evidence>
<evidence type="ECO:0000313" key="10">
    <source>
        <dbReference type="EMBL" id="GAV54519.1"/>
    </source>
</evidence>
<keyword evidence="6" id="KW-0967">Endosome</keyword>
<keyword evidence="5" id="KW-0813">Transport</keyword>
<dbReference type="GO" id="GO:0005768">
    <property type="term" value="C:endosome"/>
    <property type="evidence" value="ECO:0007669"/>
    <property type="project" value="UniProtKB-SubCell"/>
</dbReference>
<evidence type="ECO:0000256" key="7">
    <source>
        <dbReference type="ARBA" id="ARBA00023054"/>
    </source>
</evidence>
<keyword evidence="7 9" id="KW-0175">Coiled coil</keyword>
<comment type="subcellular location">
    <subcellularLocation>
        <location evidence="2">Endosome</location>
    </subcellularLocation>
</comment>
<evidence type="ECO:0000256" key="6">
    <source>
        <dbReference type="ARBA" id="ARBA00022753"/>
    </source>
</evidence>
<reference evidence="10 11" key="1">
    <citation type="submission" date="2016-08" db="EMBL/GenBank/DDBJ databases">
        <title>Draft genome sequence of allopolyploid Zygosaccharomyces rouxii.</title>
        <authorList>
            <person name="Watanabe J."/>
            <person name="Uehara K."/>
            <person name="Mogi Y."/>
            <person name="Tsukioka Y."/>
        </authorList>
    </citation>
    <scope>NUCLEOTIDE SEQUENCE [LARGE SCALE GENOMIC DNA]</scope>
    <source>
        <strain evidence="10 11">NBRC 110957</strain>
    </source>
</reference>
<evidence type="ECO:0000256" key="8">
    <source>
        <dbReference type="ARBA" id="ARBA00032430"/>
    </source>
</evidence>
<dbReference type="EMBL" id="BDGX01000039">
    <property type="protein sequence ID" value="GAV54519.1"/>
    <property type="molecule type" value="Genomic_DNA"/>
</dbReference>
<evidence type="ECO:0000256" key="1">
    <source>
        <dbReference type="ARBA" id="ARBA00002069"/>
    </source>
</evidence>
<comment type="similarity">
    <text evidence="3">Belongs to the BLI1 family.</text>
</comment>
<protein>
    <recommendedName>
        <fullName evidence="4">Biogenesis of lysosome-related organelles complex 1 subunit BLI1</fullName>
    </recommendedName>
    <alternativeName>
        <fullName evidence="8">BLOC-1 interactor 1</fullName>
    </alternativeName>
</protein>
<accession>A0A1Q3AFH0</accession>
<gene>
    <name evidence="10" type="ORF">ZYGR_0AM00570</name>
</gene>
<proteinExistence type="inferred from homology"/>
<dbReference type="InterPro" id="IPR020491">
    <property type="entry name" value="BLI1"/>
</dbReference>
<dbReference type="Proteomes" id="UP000187013">
    <property type="component" value="Unassembled WGS sequence"/>
</dbReference>
<evidence type="ECO:0000256" key="3">
    <source>
        <dbReference type="ARBA" id="ARBA00005266"/>
    </source>
</evidence>
<evidence type="ECO:0000313" key="11">
    <source>
        <dbReference type="Proteomes" id="UP000187013"/>
    </source>
</evidence>
<comment type="function">
    <text evidence="1">Component of the biogenesis of lysosome-related organelles complex-1 (BLOC-1) involved in endosomal cargo sorting.</text>
</comment>